<organism evidence="1 2">
    <name type="scientific">Aspergillus kawachii</name>
    <name type="common">White koji mold</name>
    <name type="synonym">Aspergillus awamori var. kawachi</name>
    <dbReference type="NCBI Taxonomy" id="1069201"/>
    <lineage>
        <taxon>Eukaryota</taxon>
        <taxon>Fungi</taxon>
        <taxon>Dikarya</taxon>
        <taxon>Ascomycota</taxon>
        <taxon>Pezizomycotina</taxon>
        <taxon>Eurotiomycetes</taxon>
        <taxon>Eurotiomycetidae</taxon>
        <taxon>Eurotiales</taxon>
        <taxon>Aspergillaceae</taxon>
        <taxon>Aspergillus</taxon>
        <taxon>Aspergillus subgen. Circumdati</taxon>
    </lineage>
</organism>
<proteinExistence type="predicted"/>
<gene>
    <name evidence="1" type="ORF">RIB2604_04100120</name>
</gene>
<evidence type="ECO:0000313" key="2">
    <source>
        <dbReference type="Proteomes" id="UP000075230"/>
    </source>
</evidence>
<reference evidence="2" key="2">
    <citation type="submission" date="2016-02" db="EMBL/GenBank/DDBJ databases">
        <title>Genome sequencing of Aspergillus luchuensis NBRC 4314.</title>
        <authorList>
            <person name="Yamada O."/>
        </authorList>
    </citation>
    <scope>NUCLEOTIDE SEQUENCE [LARGE SCALE GENOMIC DNA]</scope>
    <source>
        <strain evidence="2">RIB 2604</strain>
    </source>
</reference>
<name>A0A146G2Z6_ASPKA</name>
<dbReference type="AlphaFoldDB" id="A0A146G2Z6"/>
<dbReference type="EMBL" id="BCWF01000040">
    <property type="protein sequence ID" value="GAT31201.1"/>
    <property type="molecule type" value="Genomic_DNA"/>
</dbReference>
<accession>A0A146G2Z6</accession>
<comment type="caution">
    <text evidence="1">The sequence shown here is derived from an EMBL/GenBank/DDBJ whole genome shotgun (WGS) entry which is preliminary data.</text>
</comment>
<evidence type="ECO:0000313" key="1">
    <source>
        <dbReference type="EMBL" id="GAT31201.1"/>
    </source>
</evidence>
<protein>
    <submittedName>
        <fullName evidence="1">Uncharacterized protein</fullName>
    </submittedName>
</protein>
<dbReference type="Proteomes" id="UP000075230">
    <property type="component" value="Unassembled WGS sequence"/>
</dbReference>
<reference evidence="1 2" key="1">
    <citation type="journal article" date="2016" name="DNA Res.">
        <title>Genome sequence of Aspergillus luchuensis NBRC 4314.</title>
        <authorList>
            <person name="Yamada O."/>
            <person name="Machida M."/>
            <person name="Hosoyama A."/>
            <person name="Goto M."/>
            <person name="Takahashi T."/>
            <person name="Futagami T."/>
            <person name="Yamagata Y."/>
            <person name="Takeuchi M."/>
            <person name="Kobayashi T."/>
            <person name="Koike H."/>
            <person name="Abe K."/>
            <person name="Asai K."/>
            <person name="Arita M."/>
            <person name="Fujita N."/>
            <person name="Fukuda K."/>
            <person name="Higa K."/>
            <person name="Horikawa H."/>
            <person name="Ishikawa T."/>
            <person name="Jinno K."/>
            <person name="Kato Y."/>
            <person name="Kirimura K."/>
            <person name="Mizutani O."/>
            <person name="Nakasone K."/>
            <person name="Sano M."/>
            <person name="Shiraishi Y."/>
            <person name="Tsukahara M."/>
            <person name="Gomi K."/>
        </authorList>
    </citation>
    <scope>NUCLEOTIDE SEQUENCE [LARGE SCALE GENOMIC DNA]</scope>
    <source>
        <strain evidence="1 2">RIB 2604</strain>
    </source>
</reference>
<sequence length="90" mass="10215">MDSHSLRIDEISGECSTAAPEEITPHWVSELARLVDEGNGLVDVKKGTREGSGLVDYMLHEFVLMVHDMVARKTRNEEVRRRLKDILPEV</sequence>